<dbReference type="GeneID" id="31363607"/>
<comment type="caution">
    <text evidence="1">The sequence shown here is derived from an EMBL/GenBank/DDBJ whole genome shotgun (WGS) entry which is preliminary data.</text>
</comment>
<evidence type="ECO:0000313" key="2">
    <source>
        <dbReference type="Proteomes" id="UP000001396"/>
    </source>
</evidence>
<dbReference type="RefSeq" id="XP_020430792.1">
    <property type="nucleotide sequence ID" value="XM_020578953.1"/>
</dbReference>
<organism evidence="1 2">
    <name type="scientific">Heterostelium pallidum (strain ATCC 26659 / Pp 5 / PN500)</name>
    <name type="common">Cellular slime mold</name>
    <name type="synonym">Polysphondylium pallidum</name>
    <dbReference type="NCBI Taxonomy" id="670386"/>
    <lineage>
        <taxon>Eukaryota</taxon>
        <taxon>Amoebozoa</taxon>
        <taxon>Evosea</taxon>
        <taxon>Eumycetozoa</taxon>
        <taxon>Dictyostelia</taxon>
        <taxon>Acytosteliales</taxon>
        <taxon>Acytosteliaceae</taxon>
        <taxon>Heterostelium</taxon>
    </lineage>
</organism>
<proteinExistence type="predicted"/>
<dbReference type="EMBL" id="ADBJ01000037">
    <property type="protein sequence ID" value="EFA78668.1"/>
    <property type="molecule type" value="Genomic_DNA"/>
</dbReference>
<sequence length="54" mass="5983">MNKATSHKLFKEVITIGENILDTAHFQILDYTEGSVEGPVGSLDIHEYGLYDTA</sequence>
<dbReference type="InParanoid" id="D3BIP4"/>
<accession>D3BIP4</accession>
<keyword evidence="2" id="KW-1185">Reference proteome</keyword>
<gene>
    <name evidence="1" type="ORF">PPL_08127</name>
</gene>
<dbReference type="AlphaFoldDB" id="D3BIP4"/>
<reference evidence="1 2" key="1">
    <citation type="journal article" date="2011" name="Genome Res.">
        <title>Phylogeny-wide analysis of social amoeba genomes highlights ancient origins for complex intercellular communication.</title>
        <authorList>
            <person name="Heidel A.J."/>
            <person name="Lawal H.M."/>
            <person name="Felder M."/>
            <person name="Schilde C."/>
            <person name="Helps N.R."/>
            <person name="Tunggal B."/>
            <person name="Rivero F."/>
            <person name="John U."/>
            <person name="Schleicher M."/>
            <person name="Eichinger L."/>
            <person name="Platzer M."/>
            <person name="Noegel A.A."/>
            <person name="Schaap P."/>
            <person name="Gloeckner G."/>
        </authorList>
    </citation>
    <scope>NUCLEOTIDE SEQUENCE [LARGE SCALE GENOMIC DNA]</scope>
    <source>
        <strain evidence="2">ATCC 26659 / Pp 5 / PN500</strain>
    </source>
</reference>
<protein>
    <submittedName>
        <fullName evidence="1">Uncharacterized protein</fullName>
    </submittedName>
</protein>
<dbReference type="Proteomes" id="UP000001396">
    <property type="component" value="Unassembled WGS sequence"/>
</dbReference>
<evidence type="ECO:0000313" key="1">
    <source>
        <dbReference type="EMBL" id="EFA78668.1"/>
    </source>
</evidence>
<name>D3BIP4_HETP5</name>